<evidence type="ECO:0000256" key="4">
    <source>
        <dbReference type="ARBA" id="ARBA00022448"/>
    </source>
</evidence>
<evidence type="ECO:0000313" key="13">
    <source>
        <dbReference type="EMBL" id="CAL1144711.1"/>
    </source>
</evidence>
<dbReference type="InterPro" id="IPR003439">
    <property type="entry name" value="ABC_transporter-like_ATP-bd"/>
</dbReference>
<comment type="caution">
    <text evidence="12">The sequence shown here is derived from an EMBL/GenBank/DDBJ whole genome shotgun (WGS) entry which is preliminary data.</text>
</comment>
<dbReference type="EMBL" id="CAMXCT020001580">
    <property type="protein sequence ID" value="CAL1144711.1"/>
    <property type="molecule type" value="Genomic_DNA"/>
</dbReference>
<evidence type="ECO:0000313" key="15">
    <source>
        <dbReference type="Proteomes" id="UP001152797"/>
    </source>
</evidence>
<dbReference type="InterPro" id="IPR002549">
    <property type="entry name" value="AI-2E-like"/>
</dbReference>
<reference evidence="13" key="2">
    <citation type="submission" date="2024-04" db="EMBL/GenBank/DDBJ databases">
        <authorList>
            <person name="Chen Y."/>
            <person name="Shah S."/>
            <person name="Dougan E. K."/>
            <person name="Thang M."/>
            <person name="Chan C."/>
        </authorList>
    </citation>
    <scope>NUCLEOTIDE SEQUENCE [LARGE SCALE GENOMIC DNA]</scope>
</reference>
<evidence type="ECO:0000313" key="12">
    <source>
        <dbReference type="EMBL" id="CAI3991336.1"/>
    </source>
</evidence>
<keyword evidence="15" id="KW-1185">Reference proteome</keyword>
<proteinExistence type="inferred from homology"/>
<keyword evidence="5 9" id="KW-0812">Transmembrane</keyword>
<evidence type="ECO:0000256" key="9">
    <source>
        <dbReference type="SAM" id="Phobius"/>
    </source>
</evidence>
<dbReference type="InterPro" id="IPR036640">
    <property type="entry name" value="ABC1_TM_sf"/>
</dbReference>
<accession>A0A9P1CH68</accession>
<dbReference type="InterPro" id="IPR050835">
    <property type="entry name" value="ABC_transporter_sub-D"/>
</dbReference>
<reference evidence="12" key="1">
    <citation type="submission" date="2022-10" db="EMBL/GenBank/DDBJ databases">
        <authorList>
            <person name="Chen Y."/>
            <person name="Dougan E. K."/>
            <person name="Chan C."/>
            <person name="Rhodes N."/>
            <person name="Thang M."/>
        </authorList>
    </citation>
    <scope>NUCLEOTIDE SEQUENCE</scope>
</reference>
<dbReference type="InterPro" id="IPR017871">
    <property type="entry name" value="ABC_transporter-like_CS"/>
</dbReference>
<feature type="transmembrane region" description="Helical" evidence="9">
    <location>
        <begin position="830"/>
        <end position="855"/>
    </location>
</feature>
<dbReference type="Proteomes" id="UP001152797">
    <property type="component" value="Unassembled WGS sequence"/>
</dbReference>
<keyword evidence="7 9" id="KW-0472">Membrane</keyword>
<feature type="transmembrane region" description="Helical" evidence="9">
    <location>
        <begin position="359"/>
        <end position="384"/>
    </location>
</feature>
<dbReference type="SUPFAM" id="SSF90123">
    <property type="entry name" value="ABC transporter transmembrane region"/>
    <property type="match status" value="1"/>
</dbReference>
<evidence type="ECO:0000256" key="8">
    <source>
        <dbReference type="SAM" id="MobiDB-lite"/>
    </source>
</evidence>
<keyword evidence="4" id="KW-0813">Transport</keyword>
<dbReference type="OrthoDB" id="415056at2759"/>
<feature type="transmembrane region" description="Helical" evidence="9">
    <location>
        <begin position="47"/>
        <end position="69"/>
    </location>
</feature>
<evidence type="ECO:0000313" key="14">
    <source>
        <dbReference type="EMBL" id="CAL4778648.1"/>
    </source>
</evidence>
<keyword evidence="6 9" id="KW-1133">Transmembrane helix</keyword>
<comment type="similarity">
    <text evidence="2">Belongs to the ABC transporter superfamily. ABCD family. Peroxisomal fatty acyl CoA transporter (TC 3.A.1.203) subfamily.</text>
</comment>
<dbReference type="Gene3D" id="1.20.1560.10">
    <property type="entry name" value="ABC transporter type 1, transmembrane domain"/>
    <property type="match status" value="1"/>
</dbReference>
<evidence type="ECO:0000259" key="11">
    <source>
        <dbReference type="Pfam" id="PF06472"/>
    </source>
</evidence>
<dbReference type="Pfam" id="PF06472">
    <property type="entry name" value="ABC_membrane_2"/>
    <property type="match status" value="1"/>
</dbReference>
<dbReference type="InterPro" id="IPR027417">
    <property type="entry name" value="P-loop_NTPase"/>
</dbReference>
<feature type="transmembrane region" description="Helical" evidence="9">
    <location>
        <begin position="133"/>
        <end position="156"/>
    </location>
</feature>
<feature type="transmembrane region" description="Helical" evidence="9">
    <location>
        <begin position="803"/>
        <end position="824"/>
    </location>
</feature>
<gene>
    <name evidence="12" type="ORF">C1SCF055_LOCUS18254</name>
</gene>
<evidence type="ECO:0000256" key="5">
    <source>
        <dbReference type="ARBA" id="ARBA00022692"/>
    </source>
</evidence>
<dbReference type="GO" id="GO:0016887">
    <property type="term" value="F:ATP hydrolysis activity"/>
    <property type="evidence" value="ECO:0007669"/>
    <property type="project" value="InterPro"/>
</dbReference>
<comment type="similarity">
    <text evidence="3">Belongs to the autoinducer-2 exporter (AI-2E) (TC 2.A.86) family.</text>
</comment>
<evidence type="ECO:0000256" key="3">
    <source>
        <dbReference type="ARBA" id="ARBA00009773"/>
    </source>
</evidence>
<feature type="transmembrane region" description="Helical" evidence="9">
    <location>
        <begin position="929"/>
        <end position="951"/>
    </location>
</feature>
<dbReference type="PANTHER" id="PTHR11384:SF59">
    <property type="entry name" value="LYSOSOMAL COBALAMIN TRANSPORTER ABCD4"/>
    <property type="match status" value="1"/>
</dbReference>
<name>A0A9P1CH68_9DINO</name>
<dbReference type="PANTHER" id="PTHR11384">
    <property type="entry name" value="ATP-BINDING CASSETTE, SUB-FAMILY D MEMBER"/>
    <property type="match status" value="1"/>
</dbReference>
<feature type="transmembrane region" description="Helical" evidence="9">
    <location>
        <begin position="217"/>
        <end position="240"/>
    </location>
</feature>
<feature type="domain" description="ABC transporter" evidence="10">
    <location>
        <begin position="1039"/>
        <end position="1168"/>
    </location>
</feature>
<dbReference type="EMBL" id="CAMXCT010001580">
    <property type="protein sequence ID" value="CAI3991336.1"/>
    <property type="molecule type" value="Genomic_DNA"/>
</dbReference>
<dbReference type="Gene3D" id="3.40.50.300">
    <property type="entry name" value="P-loop containing nucleotide triphosphate hydrolases"/>
    <property type="match status" value="1"/>
</dbReference>
<evidence type="ECO:0000256" key="2">
    <source>
        <dbReference type="ARBA" id="ARBA00008575"/>
    </source>
</evidence>
<feature type="transmembrane region" description="Helical" evidence="9">
    <location>
        <begin position="678"/>
        <end position="697"/>
    </location>
</feature>
<organism evidence="12">
    <name type="scientific">Cladocopium goreaui</name>
    <dbReference type="NCBI Taxonomy" id="2562237"/>
    <lineage>
        <taxon>Eukaryota</taxon>
        <taxon>Sar</taxon>
        <taxon>Alveolata</taxon>
        <taxon>Dinophyceae</taxon>
        <taxon>Suessiales</taxon>
        <taxon>Symbiodiniaceae</taxon>
        <taxon>Cladocopium</taxon>
    </lineage>
</organism>
<evidence type="ECO:0000259" key="10">
    <source>
        <dbReference type="Pfam" id="PF00005"/>
    </source>
</evidence>
<feature type="region of interest" description="Disordered" evidence="8">
    <location>
        <begin position="495"/>
        <end position="517"/>
    </location>
</feature>
<dbReference type="AlphaFoldDB" id="A0A9P1CH68"/>
<dbReference type="Pfam" id="PF00005">
    <property type="entry name" value="ABC_tran"/>
    <property type="match status" value="1"/>
</dbReference>
<evidence type="ECO:0000256" key="7">
    <source>
        <dbReference type="ARBA" id="ARBA00023136"/>
    </source>
</evidence>
<feature type="transmembrane region" description="Helical" evidence="9">
    <location>
        <begin position="261"/>
        <end position="278"/>
    </location>
</feature>
<dbReference type="GO" id="GO:0016020">
    <property type="term" value="C:membrane"/>
    <property type="evidence" value="ECO:0007669"/>
    <property type="project" value="UniProtKB-SubCell"/>
</dbReference>
<evidence type="ECO:0000256" key="6">
    <source>
        <dbReference type="ARBA" id="ARBA00022989"/>
    </source>
</evidence>
<dbReference type="GO" id="GO:0005524">
    <property type="term" value="F:ATP binding"/>
    <property type="evidence" value="ECO:0007669"/>
    <property type="project" value="InterPro"/>
</dbReference>
<protein>
    <submittedName>
        <fullName evidence="14">AI-2 transport protein TqsA</fullName>
    </submittedName>
</protein>
<feature type="domain" description="ABC transmembrane type-1" evidence="11">
    <location>
        <begin position="769"/>
        <end position="908"/>
    </location>
</feature>
<dbReference type="PROSITE" id="PS00211">
    <property type="entry name" value="ABC_TRANSPORTER_1"/>
    <property type="match status" value="1"/>
</dbReference>
<dbReference type="GO" id="GO:0140359">
    <property type="term" value="F:ABC-type transporter activity"/>
    <property type="evidence" value="ECO:0007669"/>
    <property type="project" value="InterPro"/>
</dbReference>
<feature type="transmembrane region" description="Helical" evidence="9">
    <location>
        <begin position="21"/>
        <end position="41"/>
    </location>
</feature>
<dbReference type="EMBL" id="CAMXCT030001580">
    <property type="protein sequence ID" value="CAL4778648.1"/>
    <property type="molecule type" value="Genomic_DNA"/>
</dbReference>
<sequence>MLPRRQEPSSSDNVTAVTKSLQKVAVFLLMLVALVCGHILLFHLRSVLVPFVLSALVVCAVEPTVNAIYHGFSGRMPPYRWFCCCCHRKMRKDAFYGEEEGEDPDRAELEPLNGPTDDDPLCEGAARCASVSIAIGLILLVVTVLAGSLLAGALHLRESWSSYSLGAANLVAWLESITRKLSLRLQLGEQTDAHLNGFYSHLLDKGQALVSAVVEEIISDVSSCVVSLIIILLYVIFGLLHPLPIGGKVSNLVRSYLWKKTLVSLLYGFSVSALFLLLNNDLAIFFGIVSFFFNYVPEVGTIIAIIIPMPVILLDGRLASPATTLMKATMGQLAMKIVFNNIIETSLIQADTEMKVHPVWVLLTINYFGFIWGPVGMMIGVPILSVLKGAAVSTIELDTEKDDLTKAWAESFLACLEGRPQKAREKLEIAIGAMSLKARPEEASEAAQPKFLCSRTPERGMGLAQCNACESWCPAMGLMSQTEWWMLALAQPKAGSKSTESDAPDMQASASSEDPFSSEREMLLAAVEGLREAAEAAMRRAEAAEAACFAPMKLALEAHLKEYKEHMASEIRSTLQQEISEATAELRATARELCVLCRSPLQTAAGEAASHVPEGLSFTPCRQPAKVAAVAMTLEPQDFPVVMCQAADFAPSRLDPQHHTLPSFTPSAAGCSWQNLCLVPLLIALNLTFAFVMQCIARHTRISETLRLQGKRSEDKYSAFTALLRDLSGVQSVIRCFKRGLAHGPMMSNGIRSGHETLVSTRHVWFGGGQAYYKLKMDDEKRDIDNPDQRISDSAEQFSNMMYILFSGFLSAVFGMVAWAGVMIQLGGPMLVVTCIGMAFLRLLLSISMFGNALVDAFKDMLETGATFRYSLTRIRENAEPVALAHGDQVEESRSRNLFNSHIDAIRYNAPWQPPAPDSSSRRCGHLKALVNMLFTTTLGIIDFFPIAGALNFGDAVRCQTGYMQVAKVMDFFANSFSKLKQLQANGERLWQLWEASDEANAAPPVDATIRFVASEVSEAFGFDSLVVYAPGGKTPVAGVTLSCATGQGVLITGNSGIGKSSILRAMAGLWLTGEGSVAKSPGAEVVFLPQNSYFPVGTLLEAVIYPAHIDDSNGAEKCGLQVQATLALKRAMMGPILRKWGLQEVRDWTATLSAGERQRLAFARLFMMLALRSRCEERRRPHQNISLETHKAQSTTALSRMAGLGGPGHHPTPRFGRSLGNELWKAGQKELVPELGRLSRQAGLSLGDLQQASALCGILAAVAPSKSLEEYGKLW</sequence>
<comment type="subcellular location">
    <subcellularLocation>
        <location evidence="1">Membrane</location>
        <topology evidence="1">Multi-pass membrane protein</topology>
    </subcellularLocation>
</comment>
<dbReference type="SUPFAM" id="SSF52540">
    <property type="entry name" value="P-loop containing nucleoside triphosphate hydrolases"/>
    <property type="match status" value="1"/>
</dbReference>
<dbReference type="InterPro" id="IPR011527">
    <property type="entry name" value="ABC1_TM_dom"/>
</dbReference>
<evidence type="ECO:0000256" key="1">
    <source>
        <dbReference type="ARBA" id="ARBA00004141"/>
    </source>
</evidence>
<dbReference type="Pfam" id="PF01594">
    <property type="entry name" value="AI-2E_transport"/>
    <property type="match status" value="1"/>
</dbReference>